<proteinExistence type="inferred from homology"/>
<evidence type="ECO:0000256" key="5">
    <source>
        <dbReference type="ARBA" id="ARBA00022692"/>
    </source>
</evidence>
<dbReference type="PANTHER" id="PTHR34702:SF1">
    <property type="entry name" value="NA(+)_H(+) ANTIPORTER SUBUNIT F"/>
    <property type="match status" value="1"/>
</dbReference>
<evidence type="ECO:0000256" key="8">
    <source>
        <dbReference type="SAM" id="MobiDB-lite"/>
    </source>
</evidence>
<keyword evidence="11" id="KW-1185">Reference proteome</keyword>
<evidence type="ECO:0000256" key="1">
    <source>
        <dbReference type="ARBA" id="ARBA00004651"/>
    </source>
</evidence>
<feature type="compositionally biased region" description="Gly residues" evidence="8">
    <location>
        <begin position="117"/>
        <end position="134"/>
    </location>
</feature>
<evidence type="ECO:0000313" key="10">
    <source>
        <dbReference type="EMBL" id="MFD1835227.1"/>
    </source>
</evidence>
<evidence type="ECO:0000256" key="9">
    <source>
        <dbReference type="SAM" id="Phobius"/>
    </source>
</evidence>
<evidence type="ECO:0000256" key="4">
    <source>
        <dbReference type="ARBA" id="ARBA00022475"/>
    </source>
</evidence>
<sequence>MTPVDIALLVLGGVLALTAIAVVVRMIIGPTILDRAVATDMLVVLLVLALALYTAHAHAAWAVPSMLTLTGLAFIGTVTFARFVAREDPARAGRRTHGEASATGGFRALDLEQPGRVAGGDDGNGPEGADGGAADGANTWQDVEVGEEIPVNAHEDADGGPGPVDEDDELVEGFGREEGPR</sequence>
<dbReference type="InterPro" id="IPR007208">
    <property type="entry name" value="MrpF/PhaF-like"/>
</dbReference>
<feature type="transmembrane region" description="Helical" evidence="9">
    <location>
        <begin position="61"/>
        <end position="85"/>
    </location>
</feature>
<evidence type="ECO:0000256" key="7">
    <source>
        <dbReference type="ARBA" id="ARBA00023136"/>
    </source>
</evidence>
<feature type="transmembrane region" description="Helical" evidence="9">
    <location>
        <begin position="36"/>
        <end position="55"/>
    </location>
</feature>
<comment type="subcellular location">
    <subcellularLocation>
        <location evidence="1">Cell membrane</location>
        <topology evidence="1">Multi-pass membrane protein</topology>
    </subcellularLocation>
</comment>
<comment type="similarity">
    <text evidence="2">Belongs to the CPA3 antiporters (TC 2.A.63) subunit F family.</text>
</comment>
<protein>
    <submittedName>
        <fullName evidence="10">Monovalent cation/H+ antiporter complex subunit F</fullName>
    </submittedName>
</protein>
<evidence type="ECO:0000313" key="11">
    <source>
        <dbReference type="Proteomes" id="UP001597280"/>
    </source>
</evidence>
<keyword evidence="6 9" id="KW-1133">Transmembrane helix</keyword>
<dbReference type="Pfam" id="PF04066">
    <property type="entry name" value="MrpF_PhaF"/>
    <property type="match status" value="1"/>
</dbReference>
<keyword evidence="5 9" id="KW-0812">Transmembrane</keyword>
<gene>
    <name evidence="10" type="ORF">ACFSDA_09060</name>
</gene>
<feature type="transmembrane region" description="Helical" evidence="9">
    <location>
        <begin position="6"/>
        <end position="24"/>
    </location>
</feature>
<comment type="caution">
    <text evidence="10">The sequence shown here is derived from an EMBL/GenBank/DDBJ whole genome shotgun (WGS) entry which is preliminary data.</text>
</comment>
<dbReference type="EMBL" id="JBHUFL010000002">
    <property type="protein sequence ID" value="MFD1835227.1"/>
    <property type="molecule type" value="Genomic_DNA"/>
</dbReference>
<dbReference type="RefSeq" id="WP_343904361.1">
    <property type="nucleotide sequence ID" value="NZ_BAAAIS010000002.1"/>
</dbReference>
<keyword evidence="7 9" id="KW-0472">Membrane</keyword>
<evidence type="ECO:0000256" key="2">
    <source>
        <dbReference type="ARBA" id="ARBA00009212"/>
    </source>
</evidence>
<evidence type="ECO:0000256" key="3">
    <source>
        <dbReference type="ARBA" id="ARBA00022448"/>
    </source>
</evidence>
<dbReference type="Proteomes" id="UP001597280">
    <property type="component" value="Unassembled WGS sequence"/>
</dbReference>
<keyword evidence="3" id="KW-0813">Transport</keyword>
<keyword evidence="4" id="KW-1003">Cell membrane</keyword>
<reference evidence="11" key="1">
    <citation type="journal article" date="2019" name="Int. J. Syst. Evol. Microbiol.">
        <title>The Global Catalogue of Microorganisms (GCM) 10K type strain sequencing project: providing services to taxonomists for standard genome sequencing and annotation.</title>
        <authorList>
            <consortium name="The Broad Institute Genomics Platform"/>
            <consortium name="The Broad Institute Genome Sequencing Center for Infectious Disease"/>
            <person name="Wu L."/>
            <person name="Ma J."/>
        </authorList>
    </citation>
    <scope>NUCLEOTIDE SEQUENCE [LARGE SCALE GENOMIC DNA]</scope>
    <source>
        <strain evidence="11">JCM 11650</strain>
    </source>
</reference>
<accession>A0ABW4PWL6</accession>
<name>A0ABW4PWL6_9MICO</name>
<organism evidence="10 11">
    <name type="scientific">Brachybacterium rhamnosum</name>
    <dbReference type="NCBI Taxonomy" id="173361"/>
    <lineage>
        <taxon>Bacteria</taxon>
        <taxon>Bacillati</taxon>
        <taxon>Actinomycetota</taxon>
        <taxon>Actinomycetes</taxon>
        <taxon>Micrococcales</taxon>
        <taxon>Dermabacteraceae</taxon>
        <taxon>Brachybacterium</taxon>
    </lineage>
</organism>
<evidence type="ECO:0000256" key="6">
    <source>
        <dbReference type="ARBA" id="ARBA00022989"/>
    </source>
</evidence>
<dbReference type="PANTHER" id="PTHR34702">
    <property type="entry name" value="NA(+)/H(+) ANTIPORTER SUBUNIT F1"/>
    <property type="match status" value="1"/>
</dbReference>
<feature type="region of interest" description="Disordered" evidence="8">
    <location>
        <begin position="111"/>
        <end position="181"/>
    </location>
</feature>